<dbReference type="Proteomes" id="UP000663852">
    <property type="component" value="Unassembled WGS sequence"/>
</dbReference>
<comment type="caution">
    <text evidence="2">The sequence shown here is derived from an EMBL/GenBank/DDBJ whole genome shotgun (WGS) entry which is preliminary data.</text>
</comment>
<feature type="transmembrane region" description="Helical" evidence="1">
    <location>
        <begin position="137"/>
        <end position="161"/>
    </location>
</feature>
<evidence type="ECO:0000313" key="4">
    <source>
        <dbReference type="Proteomes" id="UP000663828"/>
    </source>
</evidence>
<dbReference type="AlphaFoldDB" id="A0A815PJQ8"/>
<keyword evidence="1" id="KW-1133">Transmembrane helix</keyword>
<dbReference type="Gene3D" id="1.20.1070.10">
    <property type="entry name" value="Rhodopsin 7-helix transmembrane proteins"/>
    <property type="match status" value="1"/>
</dbReference>
<dbReference type="Proteomes" id="UP000663828">
    <property type="component" value="Unassembled WGS sequence"/>
</dbReference>
<feature type="transmembrane region" description="Helical" evidence="1">
    <location>
        <begin position="88"/>
        <end position="116"/>
    </location>
</feature>
<feature type="transmembrane region" description="Helical" evidence="1">
    <location>
        <begin position="58"/>
        <end position="82"/>
    </location>
</feature>
<proteinExistence type="predicted"/>
<keyword evidence="1" id="KW-0472">Membrane</keyword>
<feature type="transmembrane region" description="Helical" evidence="1">
    <location>
        <begin position="24"/>
        <end position="46"/>
    </location>
</feature>
<feature type="transmembrane region" description="Helical" evidence="1">
    <location>
        <begin position="193"/>
        <end position="212"/>
    </location>
</feature>
<accession>A0A815PJQ8</accession>
<dbReference type="EMBL" id="CAJNOR010003818">
    <property type="protein sequence ID" value="CAF1450436.1"/>
    <property type="molecule type" value="Genomic_DNA"/>
</dbReference>
<feature type="transmembrane region" description="Helical" evidence="1">
    <location>
        <begin position="233"/>
        <end position="250"/>
    </location>
</feature>
<keyword evidence="4" id="KW-1185">Reference proteome</keyword>
<dbReference type="SUPFAM" id="SSF81321">
    <property type="entry name" value="Family A G protein-coupled receptor-like"/>
    <property type="match status" value="1"/>
</dbReference>
<organism evidence="2 4">
    <name type="scientific">Adineta ricciae</name>
    <name type="common">Rotifer</name>
    <dbReference type="NCBI Taxonomy" id="249248"/>
    <lineage>
        <taxon>Eukaryota</taxon>
        <taxon>Metazoa</taxon>
        <taxon>Spiralia</taxon>
        <taxon>Gnathifera</taxon>
        <taxon>Rotifera</taxon>
        <taxon>Eurotatoria</taxon>
        <taxon>Bdelloidea</taxon>
        <taxon>Adinetida</taxon>
        <taxon>Adinetidae</taxon>
        <taxon>Adineta</taxon>
    </lineage>
</organism>
<evidence type="ECO:0000256" key="1">
    <source>
        <dbReference type="SAM" id="Phobius"/>
    </source>
</evidence>
<sequence>MLFSTIKDTYAESDLLVIPVNIRFGFFLSSDILSVLCSLFVQYHLLTDRILRQALNNHAIIVLLCFVLTYELTTVPLMLYYYHVGDEWIISAGFSHFWTFIDYLSFTVQLTGFAWTSIERHILIFHNQWVHTKIKRFLIHYLPLLALIIYCFVYHFAFILFPSCETSIIMSPFNGVPIPCILFEPFFIKYDAILHQIIPTFVIGISTVALFLRVHHQKARFNRSIQWRKERKIIIQSLSISLLYLSFMSPRMASQCCVLLGFTTKGVMTLYFNGAFLAIYTVFLFPFVCCVWIPEIGKKMNGLFLCERKRRRVIVPALSIQFPKKQRNKL</sequence>
<reference evidence="2" key="1">
    <citation type="submission" date="2021-02" db="EMBL/GenBank/DDBJ databases">
        <authorList>
            <person name="Nowell W R."/>
        </authorList>
    </citation>
    <scope>NUCLEOTIDE SEQUENCE</scope>
</reference>
<feature type="transmembrane region" description="Helical" evidence="1">
    <location>
        <begin position="270"/>
        <end position="293"/>
    </location>
</feature>
<evidence type="ECO:0000313" key="2">
    <source>
        <dbReference type="EMBL" id="CAF1450436.1"/>
    </source>
</evidence>
<name>A0A815PJQ8_ADIRI</name>
<dbReference type="EMBL" id="CAJNOJ010000524">
    <property type="protein sequence ID" value="CAF1475845.1"/>
    <property type="molecule type" value="Genomic_DNA"/>
</dbReference>
<protein>
    <submittedName>
        <fullName evidence="2">Uncharacterized protein</fullName>
    </submittedName>
</protein>
<gene>
    <name evidence="3" type="ORF">EDS130_LOCUS41107</name>
    <name evidence="2" type="ORF">XAT740_LOCUS36846</name>
</gene>
<keyword evidence="1" id="KW-0812">Transmembrane</keyword>
<evidence type="ECO:0000313" key="3">
    <source>
        <dbReference type="EMBL" id="CAF1475845.1"/>
    </source>
</evidence>